<gene>
    <name evidence="3" type="ORF">ACEWY4_007731</name>
</gene>
<feature type="domain" description="C2H2-type" evidence="2">
    <location>
        <begin position="38"/>
        <end position="61"/>
    </location>
</feature>
<dbReference type="PROSITE" id="PS00028">
    <property type="entry name" value="ZINC_FINGER_C2H2_1"/>
    <property type="match status" value="1"/>
</dbReference>
<comment type="caution">
    <text evidence="3">The sequence shown here is derived from an EMBL/GenBank/DDBJ whole genome shotgun (WGS) entry which is preliminary data.</text>
</comment>
<name>A0ABD1K9K6_9TELE</name>
<dbReference type="AlphaFoldDB" id="A0ABD1K9K6"/>
<evidence type="ECO:0000313" key="4">
    <source>
        <dbReference type="Proteomes" id="UP001591681"/>
    </source>
</evidence>
<evidence type="ECO:0000313" key="3">
    <source>
        <dbReference type="EMBL" id="KAL2095583.1"/>
    </source>
</evidence>
<feature type="compositionally biased region" description="Polar residues" evidence="1">
    <location>
        <begin position="85"/>
        <end position="94"/>
    </location>
</feature>
<dbReference type="InterPro" id="IPR013087">
    <property type="entry name" value="Znf_C2H2_type"/>
</dbReference>
<reference evidence="3 4" key="1">
    <citation type="submission" date="2024-09" db="EMBL/GenBank/DDBJ databases">
        <title>A chromosome-level genome assembly of Gray's grenadier anchovy, Coilia grayii.</title>
        <authorList>
            <person name="Fu Z."/>
        </authorList>
    </citation>
    <scope>NUCLEOTIDE SEQUENCE [LARGE SCALE GENOMIC DNA]</scope>
    <source>
        <strain evidence="3">G4</strain>
        <tissue evidence="3">Muscle</tissue>
    </source>
</reference>
<proteinExistence type="predicted"/>
<evidence type="ECO:0000259" key="2">
    <source>
        <dbReference type="PROSITE" id="PS00028"/>
    </source>
</evidence>
<accession>A0ABD1K9K6</accession>
<dbReference type="Proteomes" id="UP001591681">
    <property type="component" value="Unassembled WGS sequence"/>
</dbReference>
<organism evidence="3 4">
    <name type="scientific">Coilia grayii</name>
    <name type="common">Gray's grenadier anchovy</name>
    <dbReference type="NCBI Taxonomy" id="363190"/>
    <lineage>
        <taxon>Eukaryota</taxon>
        <taxon>Metazoa</taxon>
        <taxon>Chordata</taxon>
        <taxon>Craniata</taxon>
        <taxon>Vertebrata</taxon>
        <taxon>Euteleostomi</taxon>
        <taxon>Actinopterygii</taxon>
        <taxon>Neopterygii</taxon>
        <taxon>Teleostei</taxon>
        <taxon>Clupei</taxon>
        <taxon>Clupeiformes</taxon>
        <taxon>Clupeoidei</taxon>
        <taxon>Engraulidae</taxon>
        <taxon>Coilinae</taxon>
        <taxon>Coilia</taxon>
    </lineage>
</organism>
<protein>
    <recommendedName>
        <fullName evidence="2">C2H2-type domain-containing protein</fullName>
    </recommendedName>
</protein>
<dbReference type="SMART" id="SM00355">
    <property type="entry name" value="ZnF_C2H2"/>
    <property type="match status" value="2"/>
</dbReference>
<sequence>MPPQHQCTKCLRRTFTLTKLIKHIGLVHAHEPNFNITCGLKNCQSSFSKYHSFRRHIYRKHTKSLFPSTEDKDHDNDNDAEQTEGDPTSESLETPPSMDQLLTGLKDNLFRFALKCREKNRLAISVQQDVVDDVQFLLCFFKENYDAFISYHLEKNGFNVAQCEELREVMSSTDIVDKACEVIRSPFMMQNHCKSKMDLTEPVNYTLRNASGDKIGNFSYVPITQVLKKYCSVEDVWDQILADSTKASDSEVLRDFTDGDYYKQHLFFRENPQPLRLHLYEDEFEIVNPLGAKRNKYKICAFYYTVGNIGDKYRSKLSHIHLALMVRYIHLKECGLDEILTTL</sequence>
<feature type="region of interest" description="Disordered" evidence="1">
    <location>
        <begin position="66"/>
        <end position="97"/>
    </location>
</feature>
<dbReference type="Gene3D" id="3.30.160.60">
    <property type="entry name" value="Classic Zinc Finger"/>
    <property type="match status" value="1"/>
</dbReference>
<keyword evidence="4" id="KW-1185">Reference proteome</keyword>
<evidence type="ECO:0000256" key="1">
    <source>
        <dbReference type="SAM" id="MobiDB-lite"/>
    </source>
</evidence>
<dbReference type="EMBL" id="JBHFQA010000007">
    <property type="protein sequence ID" value="KAL2095583.1"/>
    <property type="molecule type" value="Genomic_DNA"/>
</dbReference>